<comment type="catalytic activity">
    <reaction evidence="8">
        <text>(sulfur carrier)-H + L-cysteine = (sulfur carrier)-SH + L-alanine</text>
        <dbReference type="Rhea" id="RHEA:43892"/>
        <dbReference type="Rhea" id="RHEA-COMP:14737"/>
        <dbReference type="Rhea" id="RHEA-COMP:14739"/>
        <dbReference type="ChEBI" id="CHEBI:29917"/>
        <dbReference type="ChEBI" id="CHEBI:35235"/>
        <dbReference type="ChEBI" id="CHEBI:57972"/>
        <dbReference type="ChEBI" id="CHEBI:64428"/>
        <dbReference type="EC" id="2.8.1.7"/>
    </reaction>
</comment>
<evidence type="ECO:0000313" key="10">
    <source>
        <dbReference type="EMBL" id="SMC82580.1"/>
    </source>
</evidence>
<dbReference type="STRING" id="1122930.SAMN02745168_2711"/>
<evidence type="ECO:0000256" key="1">
    <source>
        <dbReference type="ARBA" id="ARBA00001933"/>
    </source>
</evidence>
<protein>
    <submittedName>
        <fullName evidence="10">Cysteine desulfurase</fullName>
    </submittedName>
</protein>
<dbReference type="PANTHER" id="PTHR11601">
    <property type="entry name" value="CYSTEINE DESULFURYLASE FAMILY MEMBER"/>
    <property type="match status" value="1"/>
</dbReference>
<proteinExistence type="inferred from homology"/>
<dbReference type="Gene3D" id="3.40.640.10">
    <property type="entry name" value="Type I PLP-dependent aspartate aminotransferase-like (Major domain)"/>
    <property type="match status" value="1"/>
</dbReference>
<dbReference type="InterPro" id="IPR015424">
    <property type="entry name" value="PyrdxlP-dep_Trfase"/>
</dbReference>
<dbReference type="InterPro" id="IPR016454">
    <property type="entry name" value="Cysteine_dSase"/>
</dbReference>
<evidence type="ECO:0000256" key="7">
    <source>
        <dbReference type="ARBA" id="ARBA00023014"/>
    </source>
</evidence>
<dbReference type="GO" id="GO:0031071">
    <property type="term" value="F:cysteine desulfurase activity"/>
    <property type="evidence" value="ECO:0007669"/>
    <property type="project" value="UniProtKB-EC"/>
</dbReference>
<gene>
    <name evidence="10" type="ORF">SAMN02745168_2711</name>
</gene>
<dbReference type="Gene3D" id="1.10.260.50">
    <property type="match status" value="1"/>
</dbReference>
<dbReference type="Gene3D" id="3.90.1150.10">
    <property type="entry name" value="Aspartate Aminotransferase, domain 1"/>
    <property type="match status" value="1"/>
</dbReference>
<dbReference type="Pfam" id="PF00266">
    <property type="entry name" value="Aminotran_5"/>
    <property type="match status" value="1"/>
</dbReference>
<reference evidence="10 11" key="1">
    <citation type="submission" date="2017-04" db="EMBL/GenBank/DDBJ databases">
        <authorList>
            <person name="Afonso C.L."/>
            <person name="Miller P.J."/>
            <person name="Scott M.A."/>
            <person name="Spackman E."/>
            <person name="Goraichik I."/>
            <person name="Dimitrov K.M."/>
            <person name="Suarez D.L."/>
            <person name="Swayne D.E."/>
        </authorList>
    </citation>
    <scope>NUCLEOTIDE SEQUENCE [LARGE SCALE GENOMIC DNA]</scope>
    <source>
        <strain evidence="10 11">DSM 12816</strain>
    </source>
</reference>
<keyword evidence="5" id="KW-0663">Pyridoxal phosphate</keyword>
<evidence type="ECO:0000256" key="8">
    <source>
        <dbReference type="ARBA" id="ARBA00050776"/>
    </source>
</evidence>
<keyword evidence="4" id="KW-0479">Metal-binding</keyword>
<dbReference type="FunFam" id="3.40.640.10:FF:000084">
    <property type="entry name" value="IscS-like cysteine desulfurase"/>
    <property type="match status" value="1"/>
</dbReference>
<keyword evidence="7" id="KW-0411">Iron-sulfur</keyword>
<dbReference type="PIRSF" id="PIRSF005572">
    <property type="entry name" value="NifS"/>
    <property type="match status" value="1"/>
</dbReference>
<dbReference type="SUPFAM" id="SSF53383">
    <property type="entry name" value="PLP-dependent transferases"/>
    <property type="match status" value="1"/>
</dbReference>
<dbReference type="AlphaFoldDB" id="A0A1W2CBM3"/>
<evidence type="ECO:0000256" key="2">
    <source>
        <dbReference type="ARBA" id="ARBA00006490"/>
    </source>
</evidence>
<organism evidence="10 11">
    <name type="scientific">Papillibacter cinnamivorans DSM 12816</name>
    <dbReference type="NCBI Taxonomy" id="1122930"/>
    <lineage>
        <taxon>Bacteria</taxon>
        <taxon>Bacillati</taxon>
        <taxon>Bacillota</taxon>
        <taxon>Clostridia</taxon>
        <taxon>Eubacteriales</taxon>
        <taxon>Oscillospiraceae</taxon>
        <taxon>Papillibacter</taxon>
    </lineage>
</organism>
<feature type="domain" description="Aminotransferase class V" evidence="9">
    <location>
        <begin position="4"/>
        <end position="361"/>
    </location>
</feature>
<dbReference type="InterPro" id="IPR000192">
    <property type="entry name" value="Aminotrans_V_dom"/>
</dbReference>
<keyword evidence="11" id="KW-1185">Reference proteome</keyword>
<comment type="similarity">
    <text evidence="2">Belongs to the class-V pyridoxal-phosphate-dependent aminotransferase family. NifS/IscS subfamily.</text>
</comment>
<dbReference type="GO" id="GO:0046872">
    <property type="term" value="F:metal ion binding"/>
    <property type="evidence" value="ECO:0007669"/>
    <property type="project" value="UniProtKB-KW"/>
</dbReference>
<comment type="cofactor">
    <cofactor evidence="1">
        <name>pyridoxal 5'-phosphate</name>
        <dbReference type="ChEBI" id="CHEBI:597326"/>
    </cofactor>
</comment>
<dbReference type="Proteomes" id="UP000192790">
    <property type="component" value="Unassembled WGS sequence"/>
</dbReference>
<dbReference type="PANTHER" id="PTHR11601:SF34">
    <property type="entry name" value="CYSTEINE DESULFURASE"/>
    <property type="match status" value="1"/>
</dbReference>
<evidence type="ECO:0000259" key="9">
    <source>
        <dbReference type="Pfam" id="PF00266"/>
    </source>
</evidence>
<dbReference type="InterPro" id="IPR015422">
    <property type="entry name" value="PyrdxlP-dep_Trfase_small"/>
</dbReference>
<evidence type="ECO:0000256" key="6">
    <source>
        <dbReference type="ARBA" id="ARBA00023004"/>
    </source>
</evidence>
<dbReference type="EMBL" id="FWXW01000009">
    <property type="protein sequence ID" value="SMC82580.1"/>
    <property type="molecule type" value="Genomic_DNA"/>
</dbReference>
<keyword evidence="6" id="KW-0408">Iron</keyword>
<accession>A0A1W2CBM3</accession>
<dbReference type="GO" id="GO:0051536">
    <property type="term" value="F:iron-sulfur cluster binding"/>
    <property type="evidence" value="ECO:0007669"/>
    <property type="project" value="UniProtKB-KW"/>
</dbReference>
<evidence type="ECO:0000313" key="11">
    <source>
        <dbReference type="Proteomes" id="UP000192790"/>
    </source>
</evidence>
<sequence length="376" mass="39887">MIFYLDNAATTRTYPVAAESMAKVMTEDYGNPSSLHPMGLRAAALVGKSRSIVAEALGCLPEELIFTSGGTESDNWALFGTAQGRRRGHIITTAVEHSAVLNTAKELEGRGFEVTYLPPDDDGGVSAGAVEQALREDTFLVSAMMVNNETGAVTKIPEIAEVLRRKGSGALLHTDAVQGFLKVPFSAKDLGADLISVSAHKIGGPKGIGALYIREGVRLRPLIFGGGQEGGLRPGTEATAQIAGFAAACRYGKEHLEEHIRVMEALKAYTLERLASEVPEAKRIGRGGAPHILSISLPGYPSETLVRFLGEEGVCVSAGSACHKGKPSHVIAAMKLPPKTAKGAIRVSFCPENTREDIDAFCRALKKAKETLLPAR</sequence>
<evidence type="ECO:0000256" key="4">
    <source>
        <dbReference type="ARBA" id="ARBA00022723"/>
    </source>
</evidence>
<evidence type="ECO:0000256" key="5">
    <source>
        <dbReference type="ARBA" id="ARBA00022898"/>
    </source>
</evidence>
<dbReference type="RefSeq" id="WP_143806999.1">
    <property type="nucleotide sequence ID" value="NZ_FWXW01000009.1"/>
</dbReference>
<dbReference type="OrthoDB" id="9808002at2"/>
<evidence type="ECO:0000256" key="3">
    <source>
        <dbReference type="ARBA" id="ARBA00022679"/>
    </source>
</evidence>
<dbReference type="InterPro" id="IPR015421">
    <property type="entry name" value="PyrdxlP-dep_Trfase_major"/>
</dbReference>
<name>A0A1W2CBM3_9FIRM</name>
<keyword evidence="3" id="KW-0808">Transferase</keyword>